<dbReference type="GeneID" id="69805343"/>
<dbReference type="Proteomes" id="UP001282288">
    <property type="component" value="Unassembled WGS sequence"/>
</dbReference>
<dbReference type="Gene3D" id="3.20.20.380">
    <property type="entry name" value="Copper homeostasis (CutC) domain"/>
    <property type="match status" value="1"/>
</dbReference>
<dbReference type="EMBL" id="JARAWC010000016">
    <property type="protein sequence ID" value="MDX2962586.1"/>
    <property type="molecule type" value="Genomic_DNA"/>
</dbReference>
<comment type="caution">
    <text evidence="3">The sequence shown here is derived from an EMBL/GenBank/DDBJ whole genome shotgun (WGS) entry which is preliminary data.</text>
</comment>
<keyword evidence="5" id="KW-1185">Reference proteome</keyword>
<dbReference type="PANTHER" id="PTHR12598">
    <property type="entry name" value="COPPER HOMEOSTASIS PROTEIN CUTC"/>
    <property type="match status" value="1"/>
</dbReference>
<dbReference type="AlphaFoldDB" id="A0AAP6EHN4"/>
<evidence type="ECO:0000313" key="4">
    <source>
        <dbReference type="EMBL" id="MDX3020499.1"/>
    </source>
</evidence>
<dbReference type="InterPro" id="IPR036822">
    <property type="entry name" value="CutC-like_dom_sf"/>
</dbReference>
<dbReference type="Proteomes" id="UP001272987">
    <property type="component" value="Unassembled WGS sequence"/>
</dbReference>
<dbReference type="GO" id="GO:0005507">
    <property type="term" value="F:copper ion binding"/>
    <property type="evidence" value="ECO:0007669"/>
    <property type="project" value="TreeGrafter"/>
</dbReference>
<protein>
    <recommendedName>
        <fullName evidence="2">Copper homeostasis protein cutC homolog</fullName>
    </recommendedName>
</protein>
<evidence type="ECO:0000256" key="2">
    <source>
        <dbReference type="ARBA" id="ARBA00019014"/>
    </source>
</evidence>
<dbReference type="EMBL" id="JARAWP010000012">
    <property type="protein sequence ID" value="MDX3020499.1"/>
    <property type="molecule type" value="Genomic_DNA"/>
</dbReference>
<sequence length="225" mass="23503">MSTRPLLEVIALTPEDAVAAQSGGADRVELVSEMAADGLTPALSVFDAVRAAVDIDVRVMLRGSVGFAAGDLGQLVCAAGEFRQAGADQFVLGFLDAEGAVDVGAVERLTAQLDGCRWTFHRALDHAADREAVRKALAGMPGLDTYLTAGSPDGVEQGMETLLGEAGRYEQRLLVGGGLTLEHVPALRAAGVEAFHVGGAVRPYGWAEPVAPEAVRTWRRAIDPA</sequence>
<evidence type="ECO:0000256" key="1">
    <source>
        <dbReference type="ARBA" id="ARBA00007768"/>
    </source>
</evidence>
<dbReference type="InterPro" id="IPR005627">
    <property type="entry name" value="CutC-like"/>
</dbReference>
<organism evidence="3 6">
    <name type="scientific">Streptomyces acidiscabies</name>
    <dbReference type="NCBI Taxonomy" id="42234"/>
    <lineage>
        <taxon>Bacteria</taxon>
        <taxon>Bacillati</taxon>
        <taxon>Actinomycetota</taxon>
        <taxon>Actinomycetes</taxon>
        <taxon>Kitasatosporales</taxon>
        <taxon>Streptomycetaceae</taxon>
        <taxon>Streptomyces</taxon>
    </lineage>
</organism>
<dbReference type="RefSeq" id="WP_010351224.1">
    <property type="nucleotide sequence ID" value="NZ_CP122369.1"/>
</dbReference>
<gene>
    <name evidence="3" type="ORF">PV399_23155</name>
    <name evidence="4" type="ORF">PV666_21790</name>
</gene>
<evidence type="ECO:0000313" key="3">
    <source>
        <dbReference type="EMBL" id="MDX2962586.1"/>
    </source>
</evidence>
<accession>A0AAP6EHN4</accession>
<evidence type="ECO:0000313" key="6">
    <source>
        <dbReference type="Proteomes" id="UP001282288"/>
    </source>
</evidence>
<dbReference type="SUPFAM" id="SSF110395">
    <property type="entry name" value="CutC-like"/>
    <property type="match status" value="1"/>
</dbReference>
<reference evidence="3 5" key="1">
    <citation type="journal article" date="2023" name="Microb. Genom.">
        <title>Mesoterricola silvestris gen. nov., sp. nov., Mesoterricola sediminis sp. nov., Geothrix oryzae sp. nov., Geothrix edaphica sp. nov., Geothrix rubra sp. nov., and Geothrix limicola sp. nov., six novel members of Acidobacteriota isolated from soils.</title>
        <authorList>
            <person name="Weisberg A.J."/>
            <person name="Pearce E."/>
            <person name="Kramer C.G."/>
            <person name="Chang J.H."/>
            <person name="Clarke C.R."/>
        </authorList>
    </citation>
    <scope>NUCLEOTIDE SEQUENCE</scope>
    <source>
        <strain evidence="4 5">NB05-1H</strain>
        <strain evidence="3">NRRL_B-16521</strain>
    </source>
</reference>
<name>A0AAP6EHN4_9ACTN</name>
<proteinExistence type="inferred from homology"/>
<evidence type="ECO:0000313" key="5">
    <source>
        <dbReference type="Proteomes" id="UP001272987"/>
    </source>
</evidence>
<dbReference type="Pfam" id="PF03932">
    <property type="entry name" value="CutC"/>
    <property type="match status" value="1"/>
</dbReference>
<dbReference type="PANTHER" id="PTHR12598:SF0">
    <property type="entry name" value="COPPER HOMEOSTASIS PROTEIN CUTC HOMOLOG"/>
    <property type="match status" value="1"/>
</dbReference>
<comment type="similarity">
    <text evidence="1">Belongs to the CutC family.</text>
</comment>